<sequence>MVNKEETLSLVDVSKILVALMQISIKVDQQNEDLYEIQRNVFQGGNRMDNACLGQRKVQYDYGIDGGFQRSNCYQEYDFQERERIRRIRYYASIEKYRAQEHQDPFIPSQEAIAKTMMIKERTRLCQAEEWES</sequence>
<dbReference type="AlphaFoldDB" id="A0AAV1DXX8"/>
<keyword evidence="2" id="KW-1185">Reference proteome</keyword>
<proteinExistence type="predicted"/>
<reference evidence="1" key="1">
    <citation type="submission" date="2023-03" db="EMBL/GenBank/DDBJ databases">
        <authorList>
            <person name="Julca I."/>
        </authorList>
    </citation>
    <scope>NUCLEOTIDE SEQUENCE</scope>
</reference>
<dbReference type="Proteomes" id="UP001161247">
    <property type="component" value="Chromosome 7"/>
</dbReference>
<protein>
    <submittedName>
        <fullName evidence="1">OLC1v1013135C1</fullName>
    </submittedName>
</protein>
<evidence type="ECO:0000313" key="1">
    <source>
        <dbReference type="EMBL" id="CAI9112662.1"/>
    </source>
</evidence>
<accession>A0AAV1DXX8</accession>
<evidence type="ECO:0000313" key="2">
    <source>
        <dbReference type="Proteomes" id="UP001161247"/>
    </source>
</evidence>
<dbReference type="EMBL" id="OX459124">
    <property type="protein sequence ID" value="CAI9112662.1"/>
    <property type="molecule type" value="Genomic_DNA"/>
</dbReference>
<organism evidence="1 2">
    <name type="scientific">Oldenlandia corymbosa var. corymbosa</name>
    <dbReference type="NCBI Taxonomy" id="529605"/>
    <lineage>
        <taxon>Eukaryota</taxon>
        <taxon>Viridiplantae</taxon>
        <taxon>Streptophyta</taxon>
        <taxon>Embryophyta</taxon>
        <taxon>Tracheophyta</taxon>
        <taxon>Spermatophyta</taxon>
        <taxon>Magnoliopsida</taxon>
        <taxon>eudicotyledons</taxon>
        <taxon>Gunneridae</taxon>
        <taxon>Pentapetalae</taxon>
        <taxon>asterids</taxon>
        <taxon>lamiids</taxon>
        <taxon>Gentianales</taxon>
        <taxon>Rubiaceae</taxon>
        <taxon>Rubioideae</taxon>
        <taxon>Spermacoceae</taxon>
        <taxon>Hedyotis-Oldenlandia complex</taxon>
        <taxon>Oldenlandia</taxon>
    </lineage>
</organism>
<gene>
    <name evidence="1" type="ORF">OLC1_LOCUS19814</name>
</gene>
<name>A0AAV1DXX8_OLDCO</name>